<evidence type="ECO:0000313" key="3">
    <source>
        <dbReference type="Proteomes" id="UP000542776"/>
    </source>
</evidence>
<comment type="caution">
    <text evidence="2">The sequence shown here is derived from an EMBL/GenBank/DDBJ whole genome shotgun (WGS) entry which is preliminary data.</text>
</comment>
<dbReference type="AlphaFoldDB" id="A0A7W6H4R2"/>
<dbReference type="InterPro" id="IPR029058">
    <property type="entry name" value="AB_hydrolase_fold"/>
</dbReference>
<dbReference type="PRINTS" id="PR00111">
    <property type="entry name" value="ABHYDROLASE"/>
</dbReference>
<dbReference type="Gene3D" id="3.40.50.1820">
    <property type="entry name" value="alpha/beta hydrolase"/>
    <property type="match status" value="1"/>
</dbReference>
<dbReference type="EMBL" id="JACIEK010000002">
    <property type="protein sequence ID" value="MBB3997834.1"/>
    <property type="molecule type" value="Genomic_DNA"/>
</dbReference>
<protein>
    <submittedName>
        <fullName evidence="2">Pimeloyl-ACP methyl ester carboxylesterase</fullName>
    </submittedName>
</protein>
<name>A0A7W6H4R2_9HYPH</name>
<dbReference type="PANTHER" id="PTHR43433:SF5">
    <property type="entry name" value="AB HYDROLASE-1 DOMAIN-CONTAINING PROTEIN"/>
    <property type="match status" value="1"/>
</dbReference>
<gene>
    <name evidence="2" type="ORF">GGR04_001670</name>
</gene>
<evidence type="ECO:0000313" key="2">
    <source>
        <dbReference type="EMBL" id="MBB3997834.1"/>
    </source>
</evidence>
<dbReference type="Proteomes" id="UP000542776">
    <property type="component" value="Unassembled WGS sequence"/>
</dbReference>
<dbReference type="InterPro" id="IPR000073">
    <property type="entry name" value="AB_hydrolase_1"/>
</dbReference>
<proteinExistence type="predicted"/>
<evidence type="ECO:0000259" key="1">
    <source>
        <dbReference type="Pfam" id="PF12697"/>
    </source>
</evidence>
<dbReference type="InterPro" id="IPR050471">
    <property type="entry name" value="AB_hydrolase"/>
</dbReference>
<keyword evidence="3" id="KW-1185">Reference proteome</keyword>
<reference evidence="2 3" key="1">
    <citation type="submission" date="2020-08" db="EMBL/GenBank/DDBJ databases">
        <title>Genomic Encyclopedia of Type Strains, Phase IV (KMG-IV): sequencing the most valuable type-strain genomes for metagenomic binning, comparative biology and taxonomic classification.</title>
        <authorList>
            <person name="Goeker M."/>
        </authorList>
    </citation>
    <scope>NUCLEOTIDE SEQUENCE [LARGE SCALE GENOMIC DNA]</scope>
    <source>
        <strain evidence="2 3">DSM 102238</strain>
    </source>
</reference>
<dbReference type="Pfam" id="PF12697">
    <property type="entry name" value="Abhydrolase_6"/>
    <property type="match status" value="1"/>
</dbReference>
<sequence length="231" mass="24208">MLLLLVPAFACDGDLYEPLIPLLRPDFDCEVVIADAPDLRACAAAVVEAAKGRPFVVLGTSFGGHVSRETAILAPDLVRGLVVMGAGPGGPGERGPYDDRRAAIESGDGALVEAMARAIVFEPEGRGQAAADIFRAMAARAPVDRTLAQNEALMTRPDRSSDLGGIACPALLVWGHEDQFSQPADGRAMAAAMPDARFVELEECGHLPSLEAPTRVAAAIRARFVEPPVTG</sequence>
<dbReference type="PANTHER" id="PTHR43433">
    <property type="entry name" value="HYDROLASE, ALPHA/BETA FOLD FAMILY PROTEIN"/>
    <property type="match status" value="1"/>
</dbReference>
<accession>A0A7W6H4R2</accession>
<dbReference type="SUPFAM" id="SSF53474">
    <property type="entry name" value="alpha/beta-Hydrolases"/>
    <property type="match status" value="1"/>
</dbReference>
<dbReference type="RefSeq" id="WP_183199358.1">
    <property type="nucleotide sequence ID" value="NZ_JACIEK010000002.1"/>
</dbReference>
<feature type="domain" description="AB hydrolase-1" evidence="1">
    <location>
        <begin position="32"/>
        <end position="219"/>
    </location>
</feature>
<organism evidence="2 3">
    <name type="scientific">Aureimonas pseudogalii</name>
    <dbReference type="NCBI Taxonomy" id="1744844"/>
    <lineage>
        <taxon>Bacteria</taxon>
        <taxon>Pseudomonadati</taxon>
        <taxon>Pseudomonadota</taxon>
        <taxon>Alphaproteobacteria</taxon>
        <taxon>Hyphomicrobiales</taxon>
        <taxon>Aurantimonadaceae</taxon>
        <taxon>Aureimonas</taxon>
    </lineage>
</organism>